<feature type="transmembrane region" description="Helical" evidence="1">
    <location>
        <begin position="60"/>
        <end position="82"/>
    </location>
</feature>
<reference evidence="2" key="1">
    <citation type="submission" date="2023-03" db="EMBL/GenBank/DDBJ databases">
        <title>Edaphobacter sp.</title>
        <authorList>
            <person name="Huber K.J."/>
            <person name="Papendorf J."/>
            <person name="Pilke C."/>
            <person name="Bunk B."/>
            <person name="Sproeer C."/>
            <person name="Pester M."/>
        </authorList>
    </citation>
    <scope>NUCLEOTIDE SEQUENCE</scope>
    <source>
        <strain evidence="2">DSM 110680</strain>
    </source>
</reference>
<keyword evidence="1" id="KW-0472">Membrane</keyword>
<protein>
    <recommendedName>
        <fullName evidence="3">MotA/TolQ/ExbB proton channel domain-containing protein</fullName>
    </recommendedName>
</protein>
<dbReference type="RefSeq" id="WP_348261720.1">
    <property type="nucleotide sequence ID" value="NZ_CP121196.1"/>
</dbReference>
<evidence type="ECO:0000256" key="1">
    <source>
        <dbReference type="SAM" id="Phobius"/>
    </source>
</evidence>
<feature type="transmembrane region" description="Helical" evidence="1">
    <location>
        <begin position="28"/>
        <end position="48"/>
    </location>
</feature>
<keyword evidence="1" id="KW-0812">Transmembrane</keyword>
<sequence length="126" mass="13141">MAKVTLVFALLSIALGLAGYFGTGAQHVTALIPTWFGVALGVGGLLAISPSESRRKLFMHINVTIGLVGFVGGAIEAVRGYVHAKSAGLQLDEIALASKLTMTGLLLLYVVLCVRSFIAARRSGKV</sequence>
<accession>A0AAU7DGM7</accession>
<dbReference type="AlphaFoldDB" id="A0AAU7DGM7"/>
<feature type="transmembrane region" description="Helical" evidence="1">
    <location>
        <begin position="94"/>
        <end position="118"/>
    </location>
</feature>
<evidence type="ECO:0008006" key="3">
    <source>
        <dbReference type="Google" id="ProtNLM"/>
    </source>
</evidence>
<evidence type="ECO:0000313" key="2">
    <source>
        <dbReference type="EMBL" id="XBH16491.1"/>
    </source>
</evidence>
<keyword evidence="1" id="KW-1133">Transmembrane helix</keyword>
<organism evidence="2">
    <name type="scientific">Telmatobacter sp. DSM 110680</name>
    <dbReference type="NCBI Taxonomy" id="3036704"/>
    <lineage>
        <taxon>Bacteria</taxon>
        <taxon>Pseudomonadati</taxon>
        <taxon>Acidobacteriota</taxon>
        <taxon>Terriglobia</taxon>
        <taxon>Terriglobales</taxon>
        <taxon>Acidobacteriaceae</taxon>
        <taxon>Telmatobacter</taxon>
    </lineage>
</organism>
<proteinExistence type="predicted"/>
<name>A0AAU7DGM7_9BACT</name>
<dbReference type="EMBL" id="CP121196">
    <property type="protein sequence ID" value="XBH16491.1"/>
    <property type="molecule type" value="Genomic_DNA"/>
</dbReference>
<gene>
    <name evidence="2" type="ORF">P8935_18195</name>
</gene>